<dbReference type="PROSITE" id="PS51257">
    <property type="entry name" value="PROKAR_LIPOPROTEIN"/>
    <property type="match status" value="1"/>
</dbReference>
<keyword evidence="15" id="KW-1185">Reference proteome</keyword>
<evidence type="ECO:0000256" key="4">
    <source>
        <dbReference type="ARBA" id="ARBA00011967"/>
    </source>
</evidence>
<evidence type="ECO:0000256" key="7">
    <source>
        <dbReference type="ARBA" id="ARBA00022679"/>
    </source>
</evidence>
<evidence type="ECO:0000256" key="3">
    <source>
        <dbReference type="ARBA" id="ARBA00010600"/>
    </source>
</evidence>
<dbReference type="EC" id="2.4.1.256" evidence="4"/>
<comment type="function">
    <text evidence="12">Dol-P-Glc:Glc(2)Man(9)GlcNAc(2)-PP-Dol alpha-1,2-glucosyltransferase that operates in the biosynthetic pathway of dolichol-linked oligosaccharides, the glycan precursors employed in protein asparagine (N)-glycosylation. The assembly of dolichol-linked oligosaccharides begins on the cytosolic side of the endoplasmic reticulum membrane and finishes in its lumen. The sequential addition of sugars to dolichol pyrophosphate produces dolichol-linked oligosaccharides containing fourteen sugars, including two GlcNAcs, nine mannoses and three glucoses. Once assembled, the oligosaccharide is transferred from the lipid to nascent proteins by oligosaccharyltransferases. In the lumen of the endoplasmic reticulum, adds the third and last glucose residue from dolichyl phosphate glucose (Dol-P-Glc) onto the lipid-linked oligosaccharide intermediate Glc(2)Man(9)GlcNAc(2)-PP-Dol to produce Glc(3)Man(9)GlcNAc(2)-PP-Dol.</text>
</comment>
<dbReference type="PANTHER" id="PTHR12989:SF10">
    <property type="entry name" value="DOL-P-GLC:GLC(2)MAN(9)GLCNAC(2)-PP-DOL ALPHA-1,2-GLUCOSYLTRANSFERASE-RELATED"/>
    <property type="match status" value="1"/>
</dbReference>
<reference evidence="16" key="1">
    <citation type="submission" date="2025-08" db="UniProtKB">
        <authorList>
            <consortium name="RefSeq"/>
        </authorList>
    </citation>
    <scope>IDENTIFICATION</scope>
</reference>
<feature type="transmembrane region" description="Helical" evidence="14">
    <location>
        <begin position="93"/>
        <end position="113"/>
    </location>
</feature>
<sequence>MERSEASCFSAAFSCAFLASCLLFSAFNRQQREAYMDEAFHVPQAQAYCAGRFQQWDPMITTLPGLYLLSVGILKPIGWLFGWSESILCSTGILRFINLLFSIGNFYLLYLLFCRIHHKKIWRWKQRGQTTVLAQLDPERDF</sequence>
<proteinExistence type="inferred from homology"/>
<evidence type="ECO:0000256" key="1">
    <source>
        <dbReference type="ARBA" id="ARBA00004477"/>
    </source>
</evidence>
<dbReference type="InterPro" id="IPR016900">
    <property type="entry name" value="Alg10"/>
</dbReference>
<keyword evidence="10 14" id="KW-1133">Transmembrane helix</keyword>
<keyword evidence="8 14" id="KW-0812">Transmembrane</keyword>
<evidence type="ECO:0000256" key="11">
    <source>
        <dbReference type="ARBA" id="ARBA00023136"/>
    </source>
</evidence>
<dbReference type="GeneID" id="113418650"/>
<evidence type="ECO:0000256" key="6">
    <source>
        <dbReference type="ARBA" id="ARBA00022676"/>
    </source>
</evidence>
<comment type="catalytic activity">
    <reaction evidence="13">
        <text>an alpha-D-Glc-(1-&gt;3)-alpha-D-Glc-(1-&gt;3)-alpha-D-Man-(1-&gt;2)-alpha-D-Man-(1-&gt;2)-alpha-D-Man-(1-&gt;3)-[alpha-D-Man-(1-&gt;2)-alpha-D-Man-(1-&gt;3)-[alpha-D-Man-(1-&gt;2)-alpha-D-Man-(1-&gt;6)]-alpha-D-Man-(1-&gt;6)]-beta-D-Man-(1-&gt;4)-beta-D-GlcNAc-(1-&gt;4)-alpha-D-GlcNAc-diphospho-di-trans,poly-cis-dolichol + a di-trans,poly-cis-dolichyl beta-D-glucosyl phosphate = a alpha-D-Glc-(1-&gt;2)-alpha-D-Glc-(1-&gt;3)-alpha-D-Glc-(1-&gt;3)-alpha-D-Man-(1-&gt;2)-alpha-D-Man-(1-&gt;2)-alpha-D-Man-(1-&gt;3)-[alpha-D-Man-(1-&gt;2)-alpha-D-Man-(1-&gt;3)-[alpha-D-Man-(1-&gt;2)-alpha-D-Man-(1-&gt;6)]-alpha-D-Man-(1-&gt;6)]-beta-D-Man-(1-&gt;4)-beta-D-GlcNAc-(1-&gt;4)-alpha-D-GlcNAc-diphospho-di-trans,poly-cis-dolichol + a di-trans,poly-cis-dolichyl phosphate + H(+)</text>
        <dbReference type="Rhea" id="RHEA:29543"/>
        <dbReference type="Rhea" id="RHEA-COMP:19498"/>
        <dbReference type="Rhea" id="RHEA-COMP:19502"/>
        <dbReference type="Rhea" id="RHEA-COMP:19512"/>
        <dbReference type="Rhea" id="RHEA-COMP:19522"/>
        <dbReference type="ChEBI" id="CHEBI:15378"/>
        <dbReference type="ChEBI" id="CHEBI:57525"/>
        <dbReference type="ChEBI" id="CHEBI:57683"/>
        <dbReference type="ChEBI" id="CHEBI:132522"/>
        <dbReference type="ChEBI" id="CHEBI:132523"/>
        <dbReference type="EC" id="2.4.1.256"/>
    </reaction>
    <physiologicalReaction direction="left-to-right" evidence="13">
        <dbReference type="Rhea" id="RHEA:29544"/>
    </physiologicalReaction>
</comment>
<evidence type="ECO:0000256" key="2">
    <source>
        <dbReference type="ARBA" id="ARBA00004922"/>
    </source>
</evidence>
<dbReference type="Pfam" id="PF04922">
    <property type="entry name" value="DIE2_ALG10"/>
    <property type="match status" value="1"/>
</dbReference>
<comment type="similarity">
    <text evidence="3">Belongs to the ALG10 glucosyltransferase family.</text>
</comment>
<evidence type="ECO:0000256" key="8">
    <source>
        <dbReference type="ARBA" id="ARBA00022692"/>
    </source>
</evidence>
<dbReference type="GO" id="GO:0106073">
    <property type="term" value="F:dolichyl pyrophosphate Glc2Man9GlcNAc2 alpha-1,2-glucosyltransferase activity"/>
    <property type="evidence" value="ECO:0007669"/>
    <property type="project" value="UniProtKB-EC"/>
</dbReference>
<evidence type="ECO:0000256" key="14">
    <source>
        <dbReference type="SAM" id="Phobius"/>
    </source>
</evidence>
<protein>
    <recommendedName>
        <fullName evidence="5">Dol-P-Glc:Glc(2)Man(9)GlcNAc(2)-PP-Dol alpha-1,2-glucosyltransferase</fullName>
        <ecNumber evidence="4">2.4.1.256</ecNumber>
    </recommendedName>
</protein>
<evidence type="ECO:0000256" key="5">
    <source>
        <dbReference type="ARBA" id="ARBA00018512"/>
    </source>
</evidence>
<keyword evidence="9" id="KW-0256">Endoplasmic reticulum</keyword>
<dbReference type="GO" id="GO:0006488">
    <property type="term" value="P:dolichol-linked oligosaccharide biosynthetic process"/>
    <property type="evidence" value="ECO:0007669"/>
    <property type="project" value="InterPro"/>
</dbReference>
<evidence type="ECO:0000256" key="9">
    <source>
        <dbReference type="ARBA" id="ARBA00022824"/>
    </source>
</evidence>
<feature type="transmembrane region" description="Helical" evidence="14">
    <location>
        <begin position="6"/>
        <end position="27"/>
    </location>
</feature>
<dbReference type="Proteomes" id="UP000504612">
    <property type="component" value="Unplaced"/>
</dbReference>
<name>A0A6J1UYE5_9SAUR</name>
<dbReference type="RefSeq" id="XP_026533428.1">
    <property type="nucleotide sequence ID" value="XM_026677643.1"/>
</dbReference>
<evidence type="ECO:0000313" key="15">
    <source>
        <dbReference type="Proteomes" id="UP000504612"/>
    </source>
</evidence>
<comment type="pathway">
    <text evidence="2">Protein modification; protein glycosylation.</text>
</comment>
<gene>
    <name evidence="16" type="primary">LOC113418650</name>
</gene>
<dbReference type="GO" id="GO:0005789">
    <property type="term" value="C:endoplasmic reticulum membrane"/>
    <property type="evidence" value="ECO:0007669"/>
    <property type="project" value="UniProtKB-SubCell"/>
</dbReference>
<evidence type="ECO:0000256" key="13">
    <source>
        <dbReference type="ARBA" id="ARBA00048064"/>
    </source>
</evidence>
<evidence type="ECO:0000313" key="16">
    <source>
        <dbReference type="RefSeq" id="XP_026533428.1"/>
    </source>
</evidence>
<comment type="subcellular location">
    <subcellularLocation>
        <location evidence="1">Endoplasmic reticulum membrane</location>
        <topology evidence="1">Multi-pass membrane protein</topology>
    </subcellularLocation>
</comment>
<feature type="transmembrane region" description="Helical" evidence="14">
    <location>
        <begin position="62"/>
        <end position="81"/>
    </location>
</feature>
<keyword evidence="7" id="KW-0808">Transferase</keyword>
<dbReference type="PANTHER" id="PTHR12989">
    <property type="entry name" value="ALPHA-1,2-GLUCOSYLTRANSFERASE ALG10"/>
    <property type="match status" value="1"/>
</dbReference>
<evidence type="ECO:0000256" key="10">
    <source>
        <dbReference type="ARBA" id="ARBA00022989"/>
    </source>
</evidence>
<accession>A0A6J1UYE5</accession>
<keyword evidence="6" id="KW-0328">Glycosyltransferase</keyword>
<dbReference type="AlphaFoldDB" id="A0A6J1UYE5"/>
<keyword evidence="11 14" id="KW-0472">Membrane</keyword>
<evidence type="ECO:0000256" key="12">
    <source>
        <dbReference type="ARBA" id="ARBA00044727"/>
    </source>
</evidence>
<organism evidence="15 16">
    <name type="scientific">Notechis scutatus</name>
    <name type="common">mainland tiger snake</name>
    <dbReference type="NCBI Taxonomy" id="8663"/>
    <lineage>
        <taxon>Eukaryota</taxon>
        <taxon>Metazoa</taxon>
        <taxon>Chordata</taxon>
        <taxon>Craniata</taxon>
        <taxon>Vertebrata</taxon>
        <taxon>Euteleostomi</taxon>
        <taxon>Lepidosauria</taxon>
        <taxon>Squamata</taxon>
        <taxon>Bifurcata</taxon>
        <taxon>Unidentata</taxon>
        <taxon>Episquamata</taxon>
        <taxon>Toxicofera</taxon>
        <taxon>Serpentes</taxon>
        <taxon>Colubroidea</taxon>
        <taxon>Elapidae</taxon>
        <taxon>Hydrophiinae</taxon>
        <taxon>Notechis</taxon>
    </lineage>
</organism>